<evidence type="ECO:0000313" key="5">
    <source>
        <dbReference type="Proteomes" id="UP000039865"/>
    </source>
</evidence>
<accession>A0A078ARZ2</accession>
<dbReference type="GO" id="GO:0016702">
    <property type="term" value="F:oxidoreductase activity, acting on single donors with incorporation of molecular oxygen, incorporation of two atoms of oxygen"/>
    <property type="evidence" value="ECO:0007669"/>
    <property type="project" value="InterPro"/>
</dbReference>
<gene>
    <name evidence="4" type="primary">Contig9165.g463</name>
    <name evidence="4" type="ORF">STYLEM_12701</name>
</gene>
<evidence type="ECO:0000256" key="3">
    <source>
        <dbReference type="ARBA" id="ARBA00023004"/>
    </source>
</evidence>
<dbReference type="EMBL" id="CCKQ01012046">
    <property type="protein sequence ID" value="CDW83653.1"/>
    <property type="molecule type" value="Genomic_DNA"/>
</dbReference>
<sequence>MKALIETVKTMSVRSRAAGNSIKFLDHTWNDPGCQRLIEKMNTMTLDQLGIEGPDDPYHFQKGLNRITIEASDDYRLVLFFIKKGTIMPLHDHPNMCVFFRLLFGKLDYKSYDKLDDKFKYNRFSLDEYQEILGNKKTISAKLVNKTILHGPQFLMVRPSRNNLHAFEAQENTCFFDICLPNYTTDSLRRITYFKEVCPTQMDQMDAAELADNTAELSTAKPKGLTYLTYDTTPPKLPVNFEIEEVPYRGRLL</sequence>
<dbReference type="InParanoid" id="A0A078ARZ2"/>
<dbReference type="PANTHER" id="PTHR22966">
    <property type="entry name" value="2-AMINOETHANETHIOL DIOXYGENASE"/>
    <property type="match status" value="1"/>
</dbReference>
<dbReference type="CDD" id="cd20289">
    <property type="entry name" value="cupin_ADO"/>
    <property type="match status" value="1"/>
</dbReference>
<organism evidence="4 5">
    <name type="scientific">Stylonychia lemnae</name>
    <name type="common">Ciliate</name>
    <dbReference type="NCBI Taxonomy" id="5949"/>
    <lineage>
        <taxon>Eukaryota</taxon>
        <taxon>Sar</taxon>
        <taxon>Alveolata</taxon>
        <taxon>Ciliophora</taxon>
        <taxon>Intramacronucleata</taxon>
        <taxon>Spirotrichea</taxon>
        <taxon>Stichotrichia</taxon>
        <taxon>Sporadotrichida</taxon>
        <taxon>Oxytrichidae</taxon>
        <taxon>Stylonychinae</taxon>
        <taxon>Stylonychia</taxon>
    </lineage>
</organism>
<evidence type="ECO:0008006" key="6">
    <source>
        <dbReference type="Google" id="ProtNLM"/>
    </source>
</evidence>
<proteinExistence type="predicted"/>
<dbReference type="InterPro" id="IPR011051">
    <property type="entry name" value="RmlC_Cupin_sf"/>
</dbReference>
<evidence type="ECO:0000313" key="4">
    <source>
        <dbReference type="EMBL" id="CDW83653.1"/>
    </source>
</evidence>
<dbReference type="SUPFAM" id="SSF51182">
    <property type="entry name" value="RmlC-like cupins"/>
    <property type="match status" value="1"/>
</dbReference>
<dbReference type="OMA" id="EAQENTC"/>
<keyword evidence="5" id="KW-1185">Reference proteome</keyword>
<dbReference type="GO" id="GO:0046872">
    <property type="term" value="F:metal ion binding"/>
    <property type="evidence" value="ECO:0007669"/>
    <property type="project" value="UniProtKB-KW"/>
</dbReference>
<dbReference type="Pfam" id="PF07847">
    <property type="entry name" value="PCO_ADO"/>
    <property type="match status" value="1"/>
</dbReference>
<dbReference type="OrthoDB" id="271433at2759"/>
<evidence type="ECO:0000256" key="2">
    <source>
        <dbReference type="ARBA" id="ARBA00023002"/>
    </source>
</evidence>
<dbReference type="InterPro" id="IPR012864">
    <property type="entry name" value="PCO/ADO"/>
</dbReference>
<reference evidence="4 5" key="1">
    <citation type="submission" date="2014-06" db="EMBL/GenBank/DDBJ databases">
        <authorList>
            <person name="Swart Estienne"/>
        </authorList>
    </citation>
    <scope>NUCLEOTIDE SEQUENCE [LARGE SCALE GENOMIC DNA]</scope>
    <source>
        <strain evidence="4 5">130c</strain>
    </source>
</reference>
<dbReference type="AlphaFoldDB" id="A0A078ARZ2"/>
<keyword evidence="3" id="KW-0408">Iron</keyword>
<dbReference type="PANTHER" id="PTHR22966:SF61">
    <property type="entry name" value="2-AMINOETHANETHIOL DIOXYGENASE"/>
    <property type="match status" value="1"/>
</dbReference>
<keyword evidence="1" id="KW-0479">Metal-binding</keyword>
<dbReference type="InterPro" id="IPR014710">
    <property type="entry name" value="RmlC-like_jellyroll"/>
</dbReference>
<dbReference type="Proteomes" id="UP000039865">
    <property type="component" value="Unassembled WGS sequence"/>
</dbReference>
<dbReference type="Gene3D" id="2.60.120.10">
    <property type="entry name" value="Jelly Rolls"/>
    <property type="match status" value="1"/>
</dbReference>
<keyword evidence="2" id="KW-0560">Oxidoreductase</keyword>
<evidence type="ECO:0000256" key="1">
    <source>
        <dbReference type="ARBA" id="ARBA00022723"/>
    </source>
</evidence>
<protein>
    <recommendedName>
        <fullName evidence="6">Cysteine dioxygenase</fullName>
    </recommendedName>
</protein>
<name>A0A078ARZ2_STYLE</name>